<reference evidence="1" key="1">
    <citation type="submission" date="2021-02" db="EMBL/GenBank/DDBJ databases">
        <authorList>
            <person name="Palmer J.M."/>
        </authorList>
    </citation>
    <scope>NUCLEOTIDE SEQUENCE</scope>
    <source>
        <strain evidence="1">SCRP23</strain>
    </source>
</reference>
<accession>A0A8T1WWU0</accession>
<evidence type="ECO:0000313" key="2">
    <source>
        <dbReference type="Proteomes" id="UP000693981"/>
    </source>
</evidence>
<dbReference type="OrthoDB" id="76305at2759"/>
<gene>
    <name evidence="1" type="ORF">PHYBOEH_011302</name>
</gene>
<dbReference type="Proteomes" id="UP000693981">
    <property type="component" value="Unassembled WGS sequence"/>
</dbReference>
<dbReference type="Pfam" id="PF15786">
    <property type="entry name" value="PET117"/>
    <property type="match status" value="1"/>
</dbReference>
<keyword evidence="2" id="KW-1185">Reference proteome</keyword>
<name>A0A8T1WWU0_9STRA</name>
<dbReference type="InterPro" id="IPR031568">
    <property type="entry name" value="Pet117"/>
</dbReference>
<proteinExistence type="predicted"/>
<comment type="caution">
    <text evidence="1">The sequence shown here is derived from an EMBL/GenBank/DDBJ whole genome shotgun (WGS) entry which is preliminary data.</text>
</comment>
<protein>
    <submittedName>
        <fullName evidence="1">Uncharacterized protein</fullName>
    </submittedName>
</protein>
<dbReference type="AlphaFoldDB" id="A0A8T1WWU0"/>
<sequence>MGLVRVLKDKAPALVFTGLCAGTAYAVYYAHHQQITEKKTMRQGVINDIKRDRMKRREMQQEETSHQ</sequence>
<organism evidence="1 2">
    <name type="scientific">Phytophthora boehmeriae</name>
    <dbReference type="NCBI Taxonomy" id="109152"/>
    <lineage>
        <taxon>Eukaryota</taxon>
        <taxon>Sar</taxon>
        <taxon>Stramenopiles</taxon>
        <taxon>Oomycota</taxon>
        <taxon>Peronosporomycetes</taxon>
        <taxon>Peronosporales</taxon>
        <taxon>Peronosporaceae</taxon>
        <taxon>Phytophthora</taxon>
    </lineage>
</organism>
<dbReference type="EMBL" id="JAGDFL010000084">
    <property type="protein sequence ID" value="KAG7398307.1"/>
    <property type="molecule type" value="Genomic_DNA"/>
</dbReference>
<evidence type="ECO:0000313" key="1">
    <source>
        <dbReference type="EMBL" id="KAG7398307.1"/>
    </source>
</evidence>